<dbReference type="AlphaFoldDB" id="A0AA91DHW8"/>
<dbReference type="Proteomes" id="UP000077852">
    <property type="component" value="Unassembled WGS sequence"/>
</dbReference>
<protein>
    <submittedName>
        <fullName evidence="1">Uncharacterized protein</fullName>
    </submittedName>
</protein>
<comment type="caution">
    <text evidence="1">The sequence shown here is derived from an EMBL/GenBank/DDBJ whole genome shotgun (WGS) entry which is preliminary data.</text>
</comment>
<evidence type="ECO:0000313" key="1">
    <source>
        <dbReference type="EMBL" id="OAK55021.1"/>
    </source>
</evidence>
<accession>A0AA91DHW8</accession>
<organism evidence="1 2">
    <name type="scientific">Variovorax paradoxus</name>
    <dbReference type="NCBI Taxonomy" id="34073"/>
    <lineage>
        <taxon>Bacteria</taxon>
        <taxon>Pseudomonadati</taxon>
        <taxon>Pseudomonadota</taxon>
        <taxon>Betaproteobacteria</taxon>
        <taxon>Burkholderiales</taxon>
        <taxon>Comamonadaceae</taxon>
        <taxon>Variovorax</taxon>
    </lineage>
</organism>
<gene>
    <name evidence="1" type="ORF">A3K87_04270</name>
</gene>
<reference evidence="1 2" key="1">
    <citation type="submission" date="2016-03" db="EMBL/GenBank/DDBJ databases">
        <title>Genome sequence of Variovorax paradoxus KB5.</title>
        <authorList>
            <person name="Jeong H."/>
            <person name="Hong C.E."/>
            <person name="Jo S.H."/>
            <person name="Park J.M."/>
        </authorList>
    </citation>
    <scope>NUCLEOTIDE SEQUENCE [LARGE SCALE GENOMIC DNA]</scope>
    <source>
        <strain evidence="1 2">KB5</strain>
    </source>
</reference>
<name>A0AA91DHW8_VARPD</name>
<evidence type="ECO:0000313" key="2">
    <source>
        <dbReference type="Proteomes" id="UP000077852"/>
    </source>
</evidence>
<dbReference type="RefSeq" id="WP_081271618.1">
    <property type="nucleotide sequence ID" value="NZ_LVHG01000106.1"/>
</dbReference>
<sequence length="87" mass="9717">MAKAVVPEAVSERFAPAERPTFRLLRRAGSCCLWRSVTVEHQVFGHTRPARVHYHVTEGEDACVILMPVFRAAMLNFELAVAEVSHG</sequence>
<proteinExistence type="predicted"/>
<dbReference type="EMBL" id="LVHG01000106">
    <property type="protein sequence ID" value="OAK55021.1"/>
    <property type="molecule type" value="Genomic_DNA"/>
</dbReference>